<sequence length="121" mass="13051">MEVEESSSGDAPRIGRQPATSNAQLSHLGLQLFIERGFDATTIDDIASAAGIGRRTFFRYFSSKNDLPWGDFDTMIASMRAYLFALPRTSRCATPFAPRSSSSIGSPKTSSSITASGWTSC</sequence>
<evidence type="ECO:0000259" key="6">
    <source>
        <dbReference type="PROSITE" id="PS50977"/>
    </source>
</evidence>
<dbReference type="PANTHER" id="PTHR30055">
    <property type="entry name" value="HTH-TYPE TRANSCRIPTIONAL REGULATOR RUTR"/>
    <property type="match status" value="1"/>
</dbReference>
<dbReference type="RefSeq" id="WP_286344756.1">
    <property type="nucleotide sequence ID" value="NZ_AP027732.1"/>
</dbReference>
<keyword evidence="8" id="KW-1185">Reference proteome</keyword>
<accession>A0ABN6Y447</accession>
<dbReference type="Proteomes" id="UP001321486">
    <property type="component" value="Chromosome"/>
</dbReference>
<keyword evidence="1" id="KW-0805">Transcription regulation</keyword>
<dbReference type="Pfam" id="PF00440">
    <property type="entry name" value="TetR_N"/>
    <property type="match status" value="1"/>
</dbReference>
<dbReference type="SUPFAM" id="SSF46689">
    <property type="entry name" value="Homeodomain-like"/>
    <property type="match status" value="1"/>
</dbReference>
<organism evidence="7 8">
    <name type="scientific">Frondihabitans sucicola</name>
    <dbReference type="NCBI Taxonomy" id="1268041"/>
    <lineage>
        <taxon>Bacteria</taxon>
        <taxon>Bacillati</taxon>
        <taxon>Actinomycetota</taxon>
        <taxon>Actinomycetes</taxon>
        <taxon>Micrococcales</taxon>
        <taxon>Microbacteriaceae</taxon>
        <taxon>Frondihabitans</taxon>
    </lineage>
</organism>
<feature type="region of interest" description="Disordered" evidence="5">
    <location>
        <begin position="1"/>
        <end position="22"/>
    </location>
</feature>
<keyword evidence="2 4" id="KW-0238">DNA-binding</keyword>
<name>A0ABN6Y447_9MICO</name>
<dbReference type="PANTHER" id="PTHR30055:SF238">
    <property type="entry name" value="MYCOFACTOCIN BIOSYNTHESIS TRANSCRIPTIONAL REGULATOR MFTR-RELATED"/>
    <property type="match status" value="1"/>
</dbReference>
<evidence type="ECO:0000256" key="5">
    <source>
        <dbReference type="SAM" id="MobiDB-lite"/>
    </source>
</evidence>
<feature type="domain" description="HTH tetR-type" evidence="6">
    <location>
        <begin position="19"/>
        <end position="79"/>
    </location>
</feature>
<evidence type="ECO:0000313" key="8">
    <source>
        <dbReference type="Proteomes" id="UP001321486"/>
    </source>
</evidence>
<evidence type="ECO:0000256" key="4">
    <source>
        <dbReference type="PROSITE-ProRule" id="PRU00335"/>
    </source>
</evidence>
<dbReference type="PROSITE" id="PS50977">
    <property type="entry name" value="HTH_TETR_2"/>
    <property type="match status" value="1"/>
</dbReference>
<evidence type="ECO:0000256" key="1">
    <source>
        <dbReference type="ARBA" id="ARBA00023015"/>
    </source>
</evidence>
<keyword evidence="3" id="KW-0804">Transcription</keyword>
<dbReference type="Gene3D" id="1.10.357.10">
    <property type="entry name" value="Tetracycline Repressor, domain 2"/>
    <property type="match status" value="1"/>
</dbReference>
<evidence type="ECO:0000256" key="2">
    <source>
        <dbReference type="ARBA" id="ARBA00023125"/>
    </source>
</evidence>
<gene>
    <name evidence="7" type="ORF">GCM10025867_43630</name>
</gene>
<dbReference type="EMBL" id="AP027732">
    <property type="protein sequence ID" value="BDZ52122.1"/>
    <property type="molecule type" value="Genomic_DNA"/>
</dbReference>
<evidence type="ECO:0000256" key="3">
    <source>
        <dbReference type="ARBA" id="ARBA00023163"/>
    </source>
</evidence>
<feature type="compositionally biased region" description="Low complexity" evidence="5">
    <location>
        <begin position="100"/>
        <end position="112"/>
    </location>
</feature>
<dbReference type="InterPro" id="IPR023772">
    <property type="entry name" value="DNA-bd_HTH_TetR-type_CS"/>
</dbReference>
<feature type="region of interest" description="Disordered" evidence="5">
    <location>
        <begin position="97"/>
        <end position="121"/>
    </location>
</feature>
<dbReference type="InterPro" id="IPR050109">
    <property type="entry name" value="HTH-type_TetR-like_transc_reg"/>
</dbReference>
<evidence type="ECO:0000313" key="7">
    <source>
        <dbReference type="EMBL" id="BDZ52122.1"/>
    </source>
</evidence>
<reference evidence="8" key="1">
    <citation type="journal article" date="2019" name="Int. J. Syst. Evol. Microbiol.">
        <title>The Global Catalogue of Microorganisms (GCM) 10K type strain sequencing project: providing services to taxonomists for standard genome sequencing and annotation.</title>
        <authorList>
            <consortium name="The Broad Institute Genomics Platform"/>
            <consortium name="The Broad Institute Genome Sequencing Center for Infectious Disease"/>
            <person name="Wu L."/>
            <person name="Ma J."/>
        </authorList>
    </citation>
    <scope>NUCLEOTIDE SEQUENCE [LARGE SCALE GENOMIC DNA]</scope>
    <source>
        <strain evidence="8">NBRC 108728</strain>
    </source>
</reference>
<dbReference type="InterPro" id="IPR009057">
    <property type="entry name" value="Homeodomain-like_sf"/>
</dbReference>
<protein>
    <recommendedName>
        <fullName evidence="6">HTH tetR-type domain-containing protein</fullName>
    </recommendedName>
</protein>
<dbReference type="PROSITE" id="PS01081">
    <property type="entry name" value="HTH_TETR_1"/>
    <property type="match status" value="1"/>
</dbReference>
<dbReference type="PRINTS" id="PR00455">
    <property type="entry name" value="HTHTETR"/>
</dbReference>
<dbReference type="InterPro" id="IPR001647">
    <property type="entry name" value="HTH_TetR"/>
</dbReference>
<proteinExistence type="predicted"/>
<feature type="DNA-binding region" description="H-T-H motif" evidence="4">
    <location>
        <begin position="42"/>
        <end position="61"/>
    </location>
</feature>